<reference evidence="3" key="1">
    <citation type="submission" date="2016-11" db="EMBL/GenBank/DDBJ databases">
        <authorList>
            <person name="Jaros S."/>
            <person name="Januszkiewicz K."/>
            <person name="Wedrychowicz H."/>
        </authorList>
    </citation>
    <scope>NUCLEOTIDE SEQUENCE [LARGE SCALE GENOMIC DNA]</scope>
    <source>
        <strain evidence="3">DSM 7057</strain>
    </source>
</reference>
<feature type="transmembrane region" description="Helical" evidence="1">
    <location>
        <begin position="36"/>
        <end position="57"/>
    </location>
</feature>
<feature type="transmembrane region" description="Helical" evidence="1">
    <location>
        <begin position="255"/>
        <end position="274"/>
    </location>
</feature>
<feature type="transmembrane region" description="Helical" evidence="1">
    <location>
        <begin position="375"/>
        <end position="399"/>
    </location>
</feature>
<evidence type="ECO:0000313" key="2">
    <source>
        <dbReference type="EMBL" id="SFW46513.1"/>
    </source>
</evidence>
<organism evidence="2 3">
    <name type="scientific">Desulfovibrio desulfuricans</name>
    <dbReference type="NCBI Taxonomy" id="876"/>
    <lineage>
        <taxon>Bacteria</taxon>
        <taxon>Pseudomonadati</taxon>
        <taxon>Thermodesulfobacteriota</taxon>
        <taxon>Desulfovibrionia</taxon>
        <taxon>Desulfovibrionales</taxon>
        <taxon>Desulfovibrionaceae</taxon>
        <taxon>Desulfovibrio</taxon>
    </lineage>
</organism>
<feature type="transmembrane region" description="Helical" evidence="1">
    <location>
        <begin position="99"/>
        <end position="121"/>
    </location>
</feature>
<accession>A0AA94HSN9</accession>
<feature type="transmembrane region" description="Helical" evidence="1">
    <location>
        <begin position="133"/>
        <end position="156"/>
    </location>
</feature>
<comment type="caution">
    <text evidence="2">The sequence shown here is derived from an EMBL/GenBank/DDBJ whole genome shotgun (WGS) entry which is preliminary data.</text>
</comment>
<feature type="transmembrane region" description="Helical" evidence="1">
    <location>
        <begin position="453"/>
        <end position="476"/>
    </location>
</feature>
<evidence type="ECO:0000256" key="1">
    <source>
        <dbReference type="SAM" id="Phobius"/>
    </source>
</evidence>
<sequence length="477" mass="52832">MPIPRFLVLLAACFFLIFGFPAHGFCADTLLDGTQLSLIWALPFAGLLLSIALWPLVNPHFWEAHYGKITAFWSALFLVALLIHFGPRATLQELLGTVFNTYLPFVILLIALFTVTGGIHLRGNLAGTPLVNTGIIFVATALASWVGTTGASMLFIRPLLRANMYRRYRVHSVIFFIVLAANVGGSLTPLGDPPIFLGFLAGVDFFWTTTHLFGPMVFLTISLLLVHYFLDAYLYKKEDHQLLDEHRGADVKLSLEGWQVNLPLLACIAGAVLLSGNWKPGIHIPLFGEVHMELQNVARDLLLLMIIILSGRLTNFAIRERNAFTWDPMREVVKLFLGIFICLIPIIAILKAGKDGDMGFIIDILNTDGKPDNMVYFWLTGVLSTFLDNAPTFLVFFNIAGGDPQVLMNELAQTLLAITCGTVFMGANTYISNAPNLMVRSLAENLGVRMPSFFAYTGIILVMLLPLLAIFSLIWLR</sequence>
<dbReference type="InterPro" id="IPR031566">
    <property type="entry name" value="CitMHS_2"/>
</dbReference>
<keyword evidence="1" id="KW-0812">Transmembrane</keyword>
<protein>
    <submittedName>
        <fullName evidence="2">Transporter, UIT6 family</fullName>
    </submittedName>
</protein>
<dbReference type="Pfam" id="PF16980">
    <property type="entry name" value="CitMHS_2"/>
    <property type="match status" value="1"/>
</dbReference>
<feature type="transmembrane region" description="Helical" evidence="1">
    <location>
        <begin position="411"/>
        <end position="433"/>
    </location>
</feature>
<feature type="transmembrane region" description="Helical" evidence="1">
    <location>
        <begin position="69"/>
        <end position="87"/>
    </location>
</feature>
<keyword evidence="1" id="KW-0472">Membrane</keyword>
<feature type="transmembrane region" description="Helical" evidence="1">
    <location>
        <begin position="294"/>
        <end position="311"/>
    </location>
</feature>
<dbReference type="Proteomes" id="UP000182680">
    <property type="component" value="Unassembled WGS sequence"/>
</dbReference>
<dbReference type="AlphaFoldDB" id="A0AA94HSN9"/>
<proteinExistence type="predicted"/>
<name>A0AA94HSN9_DESDE</name>
<gene>
    <name evidence="2" type="ORF">SAMN02910291_01405</name>
</gene>
<feature type="transmembrane region" description="Helical" evidence="1">
    <location>
        <begin position="332"/>
        <end position="350"/>
    </location>
</feature>
<feature type="transmembrane region" description="Helical" evidence="1">
    <location>
        <begin position="168"/>
        <end position="187"/>
    </location>
</feature>
<feature type="transmembrane region" description="Helical" evidence="1">
    <location>
        <begin position="216"/>
        <end position="235"/>
    </location>
</feature>
<keyword evidence="1" id="KW-1133">Transmembrane helix</keyword>
<dbReference type="EMBL" id="FPIW01000021">
    <property type="protein sequence ID" value="SFW46513.1"/>
    <property type="molecule type" value="Genomic_DNA"/>
</dbReference>
<evidence type="ECO:0000313" key="3">
    <source>
        <dbReference type="Proteomes" id="UP000182680"/>
    </source>
</evidence>